<dbReference type="OMA" id="PLWMKHA"/>
<evidence type="ECO:0000256" key="1">
    <source>
        <dbReference type="SAM" id="MobiDB-lite"/>
    </source>
</evidence>
<dbReference type="Proteomes" id="UP000032141">
    <property type="component" value="Chromosome C2"/>
</dbReference>
<protein>
    <submittedName>
        <fullName evidence="2">Uncharacterized protein</fullName>
    </submittedName>
</protein>
<sequence length="104" mass="10883">MVSNAGKPLWMKHAEVAKIKEEGEKHAAAKAAFDATFKGSDQPTPLIEPPPSSTGPEYESDYLSKKPIGPVDPSKSTASGAGIGGVTAWAPSTFIVTTEDLLDQ</sequence>
<dbReference type="EnsemblPlants" id="Bo2g092700.1">
    <property type="protein sequence ID" value="Bo2g092700.1"/>
    <property type="gene ID" value="Bo2g092700"/>
</dbReference>
<organism evidence="2 3">
    <name type="scientific">Brassica oleracea var. oleracea</name>
    <dbReference type="NCBI Taxonomy" id="109376"/>
    <lineage>
        <taxon>Eukaryota</taxon>
        <taxon>Viridiplantae</taxon>
        <taxon>Streptophyta</taxon>
        <taxon>Embryophyta</taxon>
        <taxon>Tracheophyta</taxon>
        <taxon>Spermatophyta</taxon>
        <taxon>Magnoliopsida</taxon>
        <taxon>eudicotyledons</taxon>
        <taxon>Gunneridae</taxon>
        <taxon>Pentapetalae</taxon>
        <taxon>rosids</taxon>
        <taxon>malvids</taxon>
        <taxon>Brassicales</taxon>
        <taxon>Brassicaceae</taxon>
        <taxon>Brassiceae</taxon>
        <taxon>Brassica</taxon>
    </lineage>
</organism>
<proteinExistence type="predicted"/>
<feature type="region of interest" description="Disordered" evidence="1">
    <location>
        <begin position="35"/>
        <end position="86"/>
    </location>
</feature>
<reference evidence="2 3" key="1">
    <citation type="journal article" date="2014" name="Genome Biol.">
        <title>Transcriptome and methylome profiling reveals relics of genome dominance in the mesopolyploid Brassica oleracea.</title>
        <authorList>
            <person name="Parkin I.A."/>
            <person name="Koh C."/>
            <person name="Tang H."/>
            <person name="Robinson S.J."/>
            <person name="Kagale S."/>
            <person name="Clarke W.E."/>
            <person name="Town C.D."/>
            <person name="Nixon J."/>
            <person name="Krishnakumar V."/>
            <person name="Bidwell S.L."/>
            <person name="Denoeud F."/>
            <person name="Belcram H."/>
            <person name="Links M.G."/>
            <person name="Just J."/>
            <person name="Clarke C."/>
            <person name="Bender T."/>
            <person name="Huebert T."/>
            <person name="Mason A.S."/>
            <person name="Pires J.C."/>
            <person name="Barker G."/>
            <person name="Moore J."/>
            <person name="Walley P.G."/>
            <person name="Manoli S."/>
            <person name="Batley J."/>
            <person name="Edwards D."/>
            <person name="Nelson M.N."/>
            <person name="Wang X."/>
            <person name="Paterson A.H."/>
            <person name="King G."/>
            <person name="Bancroft I."/>
            <person name="Chalhoub B."/>
            <person name="Sharpe A.G."/>
        </authorList>
    </citation>
    <scope>NUCLEOTIDE SEQUENCE</scope>
    <source>
        <strain evidence="2 3">cv. TO1000</strain>
    </source>
</reference>
<accession>A0A0D3AR93</accession>
<reference evidence="2" key="2">
    <citation type="submission" date="2015-03" db="UniProtKB">
        <authorList>
            <consortium name="EnsemblPlants"/>
        </authorList>
    </citation>
    <scope>IDENTIFICATION</scope>
</reference>
<dbReference type="AlphaFoldDB" id="A0A0D3AR93"/>
<evidence type="ECO:0000313" key="3">
    <source>
        <dbReference type="Proteomes" id="UP000032141"/>
    </source>
</evidence>
<dbReference type="HOGENOM" id="CLU_2253848_0_0_1"/>
<keyword evidence="3" id="KW-1185">Reference proteome</keyword>
<evidence type="ECO:0000313" key="2">
    <source>
        <dbReference type="EnsemblPlants" id="Bo2g092700.1"/>
    </source>
</evidence>
<dbReference type="Gramene" id="Bo2g092700.1">
    <property type="protein sequence ID" value="Bo2g092700.1"/>
    <property type="gene ID" value="Bo2g092700"/>
</dbReference>
<dbReference type="STRING" id="109376.A0A0D3AR93"/>
<name>A0A0D3AR93_BRAOL</name>